<comment type="subcellular location">
    <subcellularLocation>
        <location evidence="5">Cell inner membrane</location>
        <topology evidence="5">Multi-pass membrane protein</topology>
    </subcellularLocation>
</comment>
<dbReference type="PANTHER" id="PTHR36917:SF1">
    <property type="entry name" value="INNER MEMBRANE-SPANNING PROTEIN YCIB"/>
    <property type="match status" value="1"/>
</dbReference>
<evidence type="ECO:0000313" key="7">
    <source>
        <dbReference type="Proteomes" id="UP000030428"/>
    </source>
</evidence>
<evidence type="ECO:0000256" key="1">
    <source>
        <dbReference type="ARBA" id="ARBA00022475"/>
    </source>
</evidence>
<dbReference type="Proteomes" id="UP000030428">
    <property type="component" value="Unassembled WGS sequence"/>
</dbReference>
<keyword evidence="2 5" id="KW-0812">Transmembrane</keyword>
<reference evidence="6 7" key="1">
    <citation type="journal article" date="2016" name="Front. Microbiol.">
        <title>Single-Cell (Meta-)Genomics of a Dimorphic Candidatus Thiomargarita nelsonii Reveals Genomic Plasticity.</title>
        <authorList>
            <person name="Flood B.E."/>
            <person name="Fliss P."/>
            <person name="Jones D.S."/>
            <person name="Dick G.J."/>
            <person name="Jain S."/>
            <person name="Kaster A.K."/>
            <person name="Winkel M."/>
            <person name="Mussmann M."/>
            <person name="Bailey J."/>
        </authorList>
    </citation>
    <scope>NUCLEOTIDE SEQUENCE [LARGE SCALE GENOMIC DNA]</scope>
    <source>
        <strain evidence="6">Hydrate Ridge</strain>
    </source>
</reference>
<evidence type="ECO:0000256" key="3">
    <source>
        <dbReference type="ARBA" id="ARBA00022989"/>
    </source>
</evidence>
<evidence type="ECO:0000256" key="4">
    <source>
        <dbReference type="ARBA" id="ARBA00023136"/>
    </source>
</evidence>
<feature type="transmembrane region" description="Helical" evidence="5">
    <location>
        <begin position="152"/>
        <end position="174"/>
    </location>
</feature>
<keyword evidence="4 5" id="KW-0472">Membrane</keyword>
<dbReference type="NCBIfam" id="NF001325">
    <property type="entry name" value="PRK00259.1-3"/>
    <property type="match status" value="1"/>
</dbReference>
<sequence length="183" mass="21514">MKFLYDFFPILLFFIAYKMYDIYIATAVIIVASVAQVSFFWLKHRRVEKMHVITLVMVLILGGATIYFQNATFIYWKPTVVNWLFAVAFLASQFIGDKNLLQRMLEKQVTLTSQHVWTHLNFAWIGFFITIGVINLYVAFNFDENTWVNFKLFGMMGLTILFVVGQSFYLMRYIDENAETEKS</sequence>
<comment type="caution">
    <text evidence="6">The sequence shown here is derived from an EMBL/GenBank/DDBJ whole genome shotgun (WGS) entry which is preliminary data.</text>
</comment>
<organism evidence="6 7">
    <name type="scientific">Candidatus Thiomargarita nelsonii</name>
    <dbReference type="NCBI Taxonomy" id="1003181"/>
    <lineage>
        <taxon>Bacteria</taxon>
        <taxon>Pseudomonadati</taxon>
        <taxon>Pseudomonadota</taxon>
        <taxon>Gammaproteobacteria</taxon>
        <taxon>Thiotrichales</taxon>
        <taxon>Thiotrichaceae</taxon>
        <taxon>Thiomargarita</taxon>
    </lineage>
</organism>
<keyword evidence="3 5" id="KW-1133">Transmembrane helix</keyword>
<dbReference type="NCBIfam" id="TIGR00997">
    <property type="entry name" value="ispZ"/>
    <property type="match status" value="1"/>
</dbReference>
<evidence type="ECO:0000256" key="5">
    <source>
        <dbReference type="HAMAP-Rule" id="MF_00189"/>
    </source>
</evidence>
<keyword evidence="1 5" id="KW-1003">Cell membrane</keyword>
<gene>
    <name evidence="5" type="primary">yciB</name>
    <name evidence="6" type="ORF">PN36_25135</name>
</gene>
<evidence type="ECO:0000256" key="2">
    <source>
        <dbReference type="ARBA" id="ARBA00022692"/>
    </source>
</evidence>
<keyword evidence="7" id="KW-1185">Reference proteome</keyword>
<dbReference type="EMBL" id="JSZA02000135">
    <property type="protein sequence ID" value="KHD05118.1"/>
    <property type="molecule type" value="Genomic_DNA"/>
</dbReference>
<feature type="transmembrane region" description="Helical" evidence="5">
    <location>
        <begin position="74"/>
        <end position="95"/>
    </location>
</feature>
<dbReference type="GO" id="GO:0005886">
    <property type="term" value="C:plasma membrane"/>
    <property type="evidence" value="ECO:0007669"/>
    <property type="project" value="UniProtKB-SubCell"/>
</dbReference>
<keyword evidence="5" id="KW-0997">Cell inner membrane</keyword>
<comment type="similarity">
    <text evidence="5">Belongs to the YciB family.</text>
</comment>
<feature type="transmembrane region" description="Helical" evidence="5">
    <location>
        <begin position="20"/>
        <end position="42"/>
    </location>
</feature>
<name>A0A0A6P2X3_9GAMM</name>
<dbReference type="AlphaFoldDB" id="A0A0A6P2X3"/>
<proteinExistence type="inferred from homology"/>
<dbReference type="HAMAP" id="MF_00189">
    <property type="entry name" value="YciB"/>
    <property type="match status" value="1"/>
</dbReference>
<evidence type="ECO:0000313" key="6">
    <source>
        <dbReference type="EMBL" id="KHD05118.1"/>
    </source>
</evidence>
<comment type="function">
    <text evidence="5">Plays a role in cell envelope biogenesis, maintenance of cell envelope integrity and membrane homeostasis.</text>
</comment>
<protein>
    <recommendedName>
        <fullName evidence="5">Inner membrane-spanning protein YciB</fullName>
    </recommendedName>
</protein>
<accession>A0A0A6P2X3</accession>
<feature type="transmembrane region" description="Helical" evidence="5">
    <location>
        <begin position="116"/>
        <end position="140"/>
    </location>
</feature>
<dbReference type="InterPro" id="IPR006008">
    <property type="entry name" value="YciB"/>
</dbReference>
<dbReference type="PANTHER" id="PTHR36917">
    <property type="entry name" value="INTRACELLULAR SEPTATION PROTEIN A-RELATED"/>
    <property type="match status" value="1"/>
</dbReference>
<feature type="transmembrane region" description="Helical" evidence="5">
    <location>
        <begin position="49"/>
        <end position="68"/>
    </location>
</feature>
<dbReference type="Pfam" id="PF04279">
    <property type="entry name" value="IspA"/>
    <property type="match status" value="1"/>
</dbReference>